<proteinExistence type="predicted"/>
<reference evidence="1 2" key="1">
    <citation type="journal article" date="2024" name="J Genomics">
        <title>Draft genome sequencing and assembly of Favolaschia claudopus CIRM-BRFM 2984 isolated from oak limbs.</title>
        <authorList>
            <person name="Navarro D."/>
            <person name="Drula E."/>
            <person name="Chaduli D."/>
            <person name="Cazenave R."/>
            <person name="Ahrendt S."/>
            <person name="Wang J."/>
            <person name="Lipzen A."/>
            <person name="Daum C."/>
            <person name="Barry K."/>
            <person name="Grigoriev I.V."/>
            <person name="Favel A."/>
            <person name="Rosso M.N."/>
            <person name="Martin F."/>
        </authorList>
    </citation>
    <scope>NUCLEOTIDE SEQUENCE [LARGE SCALE GENOMIC DNA]</scope>
    <source>
        <strain evidence="1 2">CIRM-BRFM 2984</strain>
    </source>
</reference>
<sequence length="331" mass="38001">MNWYRFTSCLPVSLRPFCNRHIRRYSITQNRPRFTSRIPASDFPLYTISTLDHSLLQSNDRLNFSNHRLIRLRFSALPDQTCVIPHDIKSRKSSFPNDTKGFLYYRHDRDAAFLGGNLRLRITNSGDPASFAEGADFVTPTGMPWQISLPQLTIQQDHFPGVVDQLLGDGLVTHEQVSRCRELFADMPKVFPSRVLFRMKQKFRTSLHGKLKLHVVGHDAVHYLEYPLFSRKGRVPWRGSIIARFEPAENPEYAGRRMVHIRVVKIPEPITSGLARRTETDLKRVFIMPEEGKLLTLQLDDGTSTPWAYDIDGPSKVSVALRALWDVSLVS</sequence>
<comment type="caution">
    <text evidence="1">The sequence shown here is derived from an EMBL/GenBank/DDBJ whole genome shotgun (WGS) entry which is preliminary data.</text>
</comment>
<evidence type="ECO:0000313" key="2">
    <source>
        <dbReference type="Proteomes" id="UP001362999"/>
    </source>
</evidence>
<keyword evidence="2" id="KW-1185">Reference proteome</keyword>
<name>A0AAW0D1S7_9AGAR</name>
<protein>
    <submittedName>
        <fullName evidence="1">Uncharacterized protein</fullName>
    </submittedName>
</protein>
<evidence type="ECO:0000313" key="1">
    <source>
        <dbReference type="EMBL" id="KAK7044904.1"/>
    </source>
</evidence>
<gene>
    <name evidence="1" type="ORF">R3P38DRAFT_2881558</name>
</gene>
<dbReference type="Proteomes" id="UP001362999">
    <property type="component" value="Unassembled WGS sequence"/>
</dbReference>
<dbReference type="AlphaFoldDB" id="A0AAW0D1S7"/>
<organism evidence="1 2">
    <name type="scientific">Favolaschia claudopus</name>
    <dbReference type="NCBI Taxonomy" id="2862362"/>
    <lineage>
        <taxon>Eukaryota</taxon>
        <taxon>Fungi</taxon>
        <taxon>Dikarya</taxon>
        <taxon>Basidiomycota</taxon>
        <taxon>Agaricomycotina</taxon>
        <taxon>Agaricomycetes</taxon>
        <taxon>Agaricomycetidae</taxon>
        <taxon>Agaricales</taxon>
        <taxon>Marasmiineae</taxon>
        <taxon>Mycenaceae</taxon>
        <taxon>Favolaschia</taxon>
    </lineage>
</organism>
<accession>A0AAW0D1S7</accession>
<dbReference type="EMBL" id="JAWWNJ010000011">
    <property type="protein sequence ID" value="KAK7044904.1"/>
    <property type="molecule type" value="Genomic_DNA"/>
</dbReference>